<evidence type="ECO:0000313" key="14">
    <source>
        <dbReference type="Proteomes" id="UP000034166"/>
    </source>
</evidence>
<dbReference type="FunFam" id="3.10.20.30:FF:000010">
    <property type="entry name" value="Molybdopterin synthase sulfur carrier subunit"/>
    <property type="match status" value="1"/>
</dbReference>
<keyword evidence="3" id="KW-0501">Molybdenum cofactor biosynthesis</keyword>
<dbReference type="InterPro" id="IPR044672">
    <property type="entry name" value="MOCS2A"/>
</dbReference>
<dbReference type="RefSeq" id="WP_046523819.1">
    <property type="nucleotide sequence ID" value="NZ_LAYY01000010.1"/>
</dbReference>
<dbReference type="OrthoDB" id="9801945at2"/>
<dbReference type="AlphaFoldDB" id="A0A0M2SYG2"/>
<accession>A0A0M2SYG2</accession>
<dbReference type="GO" id="GO:0000166">
    <property type="term" value="F:nucleotide binding"/>
    <property type="evidence" value="ECO:0007669"/>
    <property type="project" value="UniProtKB-KW"/>
</dbReference>
<dbReference type="GO" id="GO:0006777">
    <property type="term" value="P:Mo-molybdopterin cofactor biosynthetic process"/>
    <property type="evidence" value="ECO:0007669"/>
    <property type="project" value="UniProtKB-KW"/>
</dbReference>
<comment type="caution">
    <text evidence="13">The sequence shown here is derived from an EMBL/GenBank/DDBJ whole genome shotgun (WGS) entry which is preliminary data.</text>
</comment>
<dbReference type="UniPathway" id="UPA00344"/>
<comment type="function">
    <text evidence="6">Involved in sulfur transfer in the conversion of molybdopterin precursor Z to molybdopterin.</text>
</comment>
<sequence>MNKVLFFAHLRDEAGVESAEIEAAGKTVAQLKEIVAETYKLGKLDSAMAAINEEFAPNEEVIQEGDVIAFIPPVSGG</sequence>
<gene>
    <name evidence="13" type="ORF">WQ57_11010</name>
</gene>
<dbReference type="GO" id="GO:1990133">
    <property type="term" value="C:molybdopterin adenylyltransferase complex"/>
    <property type="evidence" value="ECO:0007669"/>
    <property type="project" value="TreeGrafter"/>
</dbReference>
<evidence type="ECO:0000256" key="12">
    <source>
        <dbReference type="ARBA" id="ARBA00078992"/>
    </source>
</evidence>
<evidence type="ECO:0000256" key="8">
    <source>
        <dbReference type="ARBA" id="ARBA00075076"/>
    </source>
</evidence>
<protein>
    <recommendedName>
        <fullName evidence="5">Molybdopterin synthase sulfur carrier subunit</fullName>
    </recommendedName>
    <alternativeName>
        <fullName evidence="11">MPT synthase subunit 1</fullName>
    </alternativeName>
    <alternativeName>
        <fullName evidence="8">Molybdenum cofactor biosynthesis protein D</fullName>
    </alternativeName>
    <alternativeName>
        <fullName evidence="10">Molybdopterin-converting factor small subunit</fullName>
    </alternativeName>
    <alternativeName>
        <fullName evidence="9">Molybdopterin-converting factor subunit 1</fullName>
    </alternativeName>
    <alternativeName>
        <fullName evidence="12">Sulfur carrier protein MoaD</fullName>
    </alternativeName>
</protein>
<dbReference type="InterPro" id="IPR012675">
    <property type="entry name" value="Beta-grasp_dom_sf"/>
</dbReference>
<dbReference type="PANTHER" id="PTHR33359:SF1">
    <property type="entry name" value="MOLYBDOPTERIN SYNTHASE SULFUR CARRIER SUBUNIT"/>
    <property type="match status" value="1"/>
</dbReference>
<organism evidence="13 14">
    <name type="scientific">Mesobacillus campisalis</name>
    <dbReference type="NCBI Taxonomy" id="1408103"/>
    <lineage>
        <taxon>Bacteria</taxon>
        <taxon>Bacillati</taxon>
        <taxon>Bacillota</taxon>
        <taxon>Bacilli</taxon>
        <taxon>Bacillales</taxon>
        <taxon>Bacillaceae</taxon>
        <taxon>Mesobacillus</taxon>
    </lineage>
</organism>
<name>A0A0M2SYG2_9BACI</name>
<evidence type="ECO:0000256" key="5">
    <source>
        <dbReference type="ARBA" id="ARBA00024247"/>
    </source>
</evidence>
<proteinExistence type="inferred from homology"/>
<dbReference type="CDD" id="cd00754">
    <property type="entry name" value="Ubl_MoaD"/>
    <property type="match status" value="1"/>
</dbReference>
<dbReference type="SUPFAM" id="SSF54285">
    <property type="entry name" value="MoaD/ThiS"/>
    <property type="match status" value="1"/>
</dbReference>
<keyword evidence="2" id="KW-0547">Nucleotide-binding</keyword>
<comment type="subunit">
    <text evidence="7">Heterotetramer of 2 MoaD subunits and 2 MoaE subunits. Forms a stable heterotetrameric complex of 2 MoaD and 2 MoeB during adenylation of MoaD by MoeB. During catalysis MoaD shuttles between the two heterotetrameric complexes.</text>
</comment>
<evidence type="ECO:0000256" key="6">
    <source>
        <dbReference type="ARBA" id="ARBA00054425"/>
    </source>
</evidence>
<evidence type="ECO:0000256" key="9">
    <source>
        <dbReference type="ARBA" id="ARBA00076711"/>
    </source>
</evidence>
<dbReference type="Proteomes" id="UP000034166">
    <property type="component" value="Unassembled WGS sequence"/>
</dbReference>
<evidence type="ECO:0000256" key="10">
    <source>
        <dbReference type="ARBA" id="ARBA00077809"/>
    </source>
</evidence>
<evidence type="ECO:0000256" key="7">
    <source>
        <dbReference type="ARBA" id="ARBA00063099"/>
    </source>
</evidence>
<evidence type="ECO:0000313" key="13">
    <source>
        <dbReference type="EMBL" id="KKK38007.1"/>
    </source>
</evidence>
<comment type="pathway">
    <text evidence="1">Cofactor biosynthesis; molybdopterin biosynthesis.</text>
</comment>
<dbReference type="InterPro" id="IPR016155">
    <property type="entry name" value="Mopterin_synth/thiamin_S_b"/>
</dbReference>
<keyword evidence="14" id="KW-1185">Reference proteome</keyword>
<dbReference type="PATRIC" id="fig|1408103.3.peg.2485"/>
<dbReference type="Pfam" id="PF02597">
    <property type="entry name" value="ThiS"/>
    <property type="match status" value="1"/>
</dbReference>
<dbReference type="PANTHER" id="PTHR33359">
    <property type="entry name" value="MOLYBDOPTERIN SYNTHASE SULFUR CARRIER SUBUNIT"/>
    <property type="match status" value="1"/>
</dbReference>
<dbReference type="InterPro" id="IPR003749">
    <property type="entry name" value="ThiS/MoaD-like"/>
</dbReference>
<dbReference type="NCBIfam" id="TIGR01682">
    <property type="entry name" value="moaD"/>
    <property type="match status" value="1"/>
</dbReference>
<dbReference type="Gene3D" id="3.10.20.30">
    <property type="match status" value="1"/>
</dbReference>
<reference evidence="13 14" key="1">
    <citation type="submission" date="2015-04" db="EMBL/GenBank/DDBJ databases">
        <title>Taxonomic description and genome sequence of Bacillus campisalis sp. nov., a novel member of the genus Bacillus isolated from solar saltern.</title>
        <authorList>
            <person name="Mathan Kumar R."/>
            <person name="Kaur G."/>
            <person name="Kumar A."/>
            <person name="Singh N.K."/>
            <person name="Kaur N."/>
            <person name="Kumar N."/>
            <person name="Mayilraj S."/>
        </authorList>
    </citation>
    <scope>NUCLEOTIDE SEQUENCE [LARGE SCALE GENOMIC DNA]</scope>
    <source>
        <strain evidence="13 14">SA2-6</strain>
    </source>
</reference>
<comment type="similarity">
    <text evidence="4">Belongs to the MoaD family.</text>
</comment>
<evidence type="ECO:0000256" key="3">
    <source>
        <dbReference type="ARBA" id="ARBA00023150"/>
    </source>
</evidence>
<evidence type="ECO:0000256" key="2">
    <source>
        <dbReference type="ARBA" id="ARBA00022741"/>
    </source>
</evidence>
<evidence type="ECO:0000256" key="1">
    <source>
        <dbReference type="ARBA" id="ARBA00005046"/>
    </source>
</evidence>
<dbReference type="EMBL" id="LAYY01000010">
    <property type="protein sequence ID" value="KKK38007.1"/>
    <property type="molecule type" value="Genomic_DNA"/>
</dbReference>
<evidence type="ECO:0000256" key="4">
    <source>
        <dbReference type="ARBA" id="ARBA00024200"/>
    </source>
</evidence>
<evidence type="ECO:0000256" key="11">
    <source>
        <dbReference type="ARBA" id="ARBA00078020"/>
    </source>
</evidence>